<dbReference type="AlphaFoldDB" id="A0A9X1XKF4"/>
<dbReference type="RefSeq" id="WP_248007647.1">
    <property type="nucleotide sequence ID" value="NZ_JAJHVV010000002.1"/>
</dbReference>
<comment type="caution">
    <text evidence="1">The sequence shown here is derived from an EMBL/GenBank/DDBJ whole genome shotgun (WGS) entry which is preliminary data.</text>
</comment>
<keyword evidence="2" id="KW-1185">Reference proteome</keyword>
<evidence type="ECO:0000313" key="2">
    <source>
        <dbReference type="Proteomes" id="UP001139559"/>
    </source>
</evidence>
<protein>
    <recommendedName>
        <fullName evidence="3">Exonuclease V subunit gamma</fullName>
    </recommendedName>
</protein>
<dbReference type="Proteomes" id="UP001139559">
    <property type="component" value="Unassembled WGS sequence"/>
</dbReference>
<evidence type="ECO:0000313" key="1">
    <source>
        <dbReference type="EMBL" id="MCK6262540.1"/>
    </source>
</evidence>
<dbReference type="EMBL" id="JAJHVV010000002">
    <property type="protein sequence ID" value="MCK6262540.1"/>
    <property type="molecule type" value="Genomic_DNA"/>
</dbReference>
<organism evidence="1 2">
    <name type="scientific">Vibrio amylolyticus</name>
    <dbReference type="NCBI Taxonomy" id="2847292"/>
    <lineage>
        <taxon>Bacteria</taxon>
        <taxon>Pseudomonadati</taxon>
        <taxon>Pseudomonadota</taxon>
        <taxon>Gammaproteobacteria</taxon>
        <taxon>Vibrionales</taxon>
        <taxon>Vibrionaceae</taxon>
        <taxon>Vibrio</taxon>
    </lineage>
</organism>
<evidence type="ECO:0008006" key="3">
    <source>
        <dbReference type="Google" id="ProtNLM"/>
    </source>
</evidence>
<gene>
    <name evidence="1" type="ORF">KP803_04555</name>
</gene>
<proteinExistence type="predicted"/>
<accession>A0A9X1XKF4</accession>
<name>A0A9X1XKF4_9VIBR</name>
<reference evidence="1" key="1">
    <citation type="submission" date="2021-11" db="EMBL/GenBank/DDBJ databases">
        <title>Vibrio ZSDE26 sp. nov. and Vibrio ZSDZ34 sp. nov., isolated from coastal seawater in Qingdao.</title>
        <authorList>
            <person name="Zhang P."/>
        </authorList>
    </citation>
    <scope>NUCLEOTIDE SEQUENCE</scope>
    <source>
        <strain evidence="1">ZSDE26</strain>
    </source>
</reference>
<sequence>MKTVICNSIQSFWDMADNNFLEGLDVHCVFPVNEGLKAFILNYQERYKINSISFSSAVDIKKVVA</sequence>